<accession>A0A1H8FKM9</accession>
<keyword evidence="5" id="KW-0808">Transferase</keyword>
<comment type="similarity">
    <text evidence="2">Belongs to the HPPK family.</text>
</comment>
<organism evidence="14 15">
    <name type="scientific">Paracoccus alcaliphilus</name>
    <dbReference type="NCBI Taxonomy" id="34002"/>
    <lineage>
        <taxon>Bacteria</taxon>
        <taxon>Pseudomonadati</taxon>
        <taxon>Pseudomonadota</taxon>
        <taxon>Alphaproteobacteria</taxon>
        <taxon>Rhodobacterales</taxon>
        <taxon>Paracoccaceae</taxon>
        <taxon>Paracoccus</taxon>
    </lineage>
</organism>
<dbReference type="EMBL" id="FODE01000004">
    <property type="protein sequence ID" value="SEN32279.1"/>
    <property type="molecule type" value="Genomic_DNA"/>
</dbReference>
<evidence type="ECO:0000256" key="7">
    <source>
        <dbReference type="ARBA" id="ARBA00022777"/>
    </source>
</evidence>
<reference evidence="14 15" key="1">
    <citation type="submission" date="2016-10" db="EMBL/GenBank/DDBJ databases">
        <authorList>
            <person name="de Groot N.N."/>
        </authorList>
    </citation>
    <scope>NUCLEOTIDE SEQUENCE [LARGE SCALE GENOMIC DNA]</scope>
    <source>
        <strain evidence="14 15">DSM 8512</strain>
    </source>
</reference>
<dbReference type="AlphaFoldDB" id="A0A1H8FKM9"/>
<dbReference type="SUPFAM" id="SSF55083">
    <property type="entry name" value="6-hydroxymethyl-7,8-dihydropterin pyrophosphokinase, HPPK"/>
    <property type="match status" value="1"/>
</dbReference>
<evidence type="ECO:0000313" key="15">
    <source>
        <dbReference type="Proteomes" id="UP000199054"/>
    </source>
</evidence>
<dbReference type="InterPro" id="IPR035907">
    <property type="entry name" value="Hppk_sf"/>
</dbReference>
<dbReference type="CDD" id="cd00483">
    <property type="entry name" value="HPPK"/>
    <property type="match status" value="1"/>
</dbReference>
<evidence type="ECO:0000256" key="3">
    <source>
        <dbReference type="ARBA" id="ARBA00013253"/>
    </source>
</evidence>
<dbReference type="RefSeq" id="WP_090610693.1">
    <property type="nucleotide sequence ID" value="NZ_CP067124.1"/>
</dbReference>
<feature type="domain" description="7,8-dihydro-6-hydroxymethylpterin-pyrophosphokinase" evidence="13">
    <location>
        <begin position="11"/>
        <end position="163"/>
    </location>
</feature>
<evidence type="ECO:0000256" key="1">
    <source>
        <dbReference type="ARBA" id="ARBA00005051"/>
    </source>
</evidence>
<evidence type="ECO:0000256" key="11">
    <source>
        <dbReference type="ARBA" id="ARBA00029766"/>
    </source>
</evidence>
<dbReference type="UniPathway" id="UPA00077">
    <property type="reaction ID" value="UER00155"/>
</dbReference>
<evidence type="ECO:0000256" key="4">
    <source>
        <dbReference type="ARBA" id="ARBA00016218"/>
    </source>
</evidence>
<keyword evidence="15" id="KW-1185">Reference proteome</keyword>
<dbReference type="GO" id="GO:0005524">
    <property type="term" value="F:ATP binding"/>
    <property type="evidence" value="ECO:0007669"/>
    <property type="project" value="UniProtKB-KW"/>
</dbReference>
<keyword evidence="6" id="KW-0547">Nucleotide-binding</keyword>
<evidence type="ECO:0000313" key="14">
    <source>
        <dbReference type="EMBL" id="SEN32279.1"/>
    </source>
</evidence>
<dbReference type="STRING" id="34002.SAMN04489859_1004105"/>
<dbReference type="GO" id="GO:0016301">
    <property type="term" value="F:kinase activity"/>
    <property type="evidence" value="ECO:0007669"/>
    <property type="project" value="UniProtKB-KW"/>
</dbReference>
<evidence type="ECO:0000256" key="5">
    <source>
        <dbReference type="ARBA" id="ARBA00022679"/>
    </source>
</evidence>
<dbReference type="PANTHER" id="PTHR43071:SF1">
    <property type="entry name" value="2-AMINO-4-HYDROXY-6-HYDROXYMETHYLDIHYDROPTERIDINE PYROPHOSPHOKINASE"/>
    <property type="match status" value="1"/>
</dbReference>
<dbReference type="Proteomes" id="UP000199054">
    <property type="component" value="Unassembled WGS sequence"/>
</dbReference>
<comment type="function">
    <text evidence="10">Catalyzes the transfer of pyrophosphate from adenosine triphosphate (ATP) to 6-hydroxymethyl-7,8-dihydropterin, an enzymatic step in folate biosynthesis pathway.</text>
</comment>
<evidence type="ECO:0000256" key="2">
    <source>
        <dbReference type="ARBA" id="ARBA00005810"/>
    </source>
</evidence>
<dbReference type="OrthoDB" id="9808041at2"/>
<evidence type="ECO:0000256" key="6">
    <source>
        <dbReference type="ARBA" id="ARBA00022741"/>
    </source>
</evidence>
<dbReference type="GO" id="GO:0046654">
    <property type="term" value="P:tetrahydrofolate biosynthetic process"/>
    <property type="evidence" value="ECO:0007669"/>
    <property type="project" value="UniProtKB-UniPathway"/>
</dbReference>
<evidence type="ECO:0000256" key="12">
    <source>
        <dbReference type="ARBA" id="ARBA00033413"/>
    </source>
</evidence>
<comment type="pathway">
    <text evidence="1">Cofactor biosynthesis; tetrahydrofolate biosynthesis; 2-amino-4-hydroxy-6-hydroxymethyl-7,8-dihydropteridine diphosphate from 7,8-dihydroneopterin triphosphate: step 4/4.</text>
</comment>
<protein>
    <recommendedName>
        <fullName evidence="4">2-amino-4-hydroxy-6-hydroxymethyldihydropteridine pyrophosphokinase</fullName>
        <ecNumber evidence="3">2.7.6.3</ecNumber>
    </recommendedName>
    <alternativeName>
        <fullName evidence="11">6-hydroxymethyl-7,8-dihydropterin pyrophosphokinase</fullName>
    </alternativeName>
    <alternativeName>
        <fullName evidence="12">7,8-dihydro-6-hydroxymethylpterin-pyrophosphokinase</fullName>
    </alternativeName>
</protein>
<dbReference type="GO" id="GO:0046656">
    <property type="term" value="P:folic acid biosynthetic process"/>
    <property type="evidence" value="ECO:0007669"/>
    <property type="project" value="UniProtKB-KW"/>
</dbReference>
<dbReference type="NCBIfam" id="TIGR01498">
    <property type="entry name" value="folK"/>
    <property type="match status" value="1"/>
</dbReference>
<dbReference type="GO" id="GO:0003848">
    <property type="term" value="F:2-amino-4-hydroxy-6-hydroxymethyldihydropteridine diphosphokinase activity"/>
    <property type="evidence" value="ECO:0007669"/>
    <property type="project" value="UniProtKB-EC"/>
</dbReference>
<evidence type="ECO:0000256" key="9">
    <source>
        <dbReference type="ARBA" id="ARBA00022909"/>
    </source>
</evidence>
<sequence length="194" mass="21280">MNNLNLSFGIMAMGANLPSECGDAKDNLLASLTILHTEPDISIRAVSRFWRSPAFPAGSGPDYVNAVALFETTLDARQILAVLHRLEARLGRDRSLGRWSARIVDLDLIALDRTILPDESTLRHWIGLPLKTQMREAPDTLILPHPRMQDRGFVLAPLAEIAPDWRHPLTGHSTVQMLAALPADALAGMAPIRG</sequence>
<dbReference type="Gene3D" id="3.30.70.560">
    <property type="entry name" value="7,8-Dihydro-6-hydroxymethylpterin-pyrophosphokinase HPPK"/>
    <property type="match status" value="1"/>
</dbReference>
<dbReference type="PANTHER" id="PTHR43071">
    <property type="entry name" value="2-AMINO-4-HYDROXY-6-HYDROXYMETHYLDIHYDROPTERIDINE PYROPHOSPHOKINASE"/>
    <property type="match status" value="1"/>
</dbReference>
<dbReference type="EC" id="2.7.6.3" evidence="3"/>
<gene>
    <name evidence="14" type="ORF">SAMN04489859_1004105</name>
</gene>
<evidence type="ECO:0000259" key="13">
    <source>
        <dbReference type="Pfam" id="PF01288"/>
    </source>
</evidence>
<evidence type="ECO:0000256" key="8">
    <source>
        <dbReference type="ARBA" id="ARBA00022840"/>
    </source>
</evidence>
<keyword evidence="9" id="KW-0289">Folate biosynthesis</keyword>
<dbReference type="InterPro" id="IPR000550">
    <property type="entry name" value="Hppk"/>
</dbReference>
<evidence type="ECO:0000256" key="10">
    <source>
        <dbReference type="ARBA" id="ARBA00029409"/>
    </source>
</evidence>
<dbReference type="Pfam" id="PF01288">
    <property type="entry name" value="HPPK"/>
    <property type="match status" value="1"/>
</dbReference>
<proteinExistence type="inferred from homology"/>
<name>A0A1H8FKM9_9RHOB</name>
<keyword evidence="8" id="KW-0067">ATP-binding</keyword>
<keyword evidence="7 14" id="KW-0418">Kinase</keyword>